<feature type="domain" description="Histidine kinase/HSP90-like ATPase" evidence="10">
    <location>
        <begin position="352"/>
        <end position="439"/>
    </location>
</feature>
<proteinExistence type="predicted"/>
<name>A0A5B8M2H5_9MICO</name>
<evidence type="ECO:0000256" key="2">
    <source>
        <dbReference type="ARBA" id="ARBA00012438"/>
    </source>
</evidence>
<dbReference type="InterPro" id="IPR036890">
    <property type="entry name" value="HATPase_C_sf"/>
</dbReference>
<keyword evidence="9" id="KW-1133">Transmembrane helix</keyword>
<evidence type="ECO:0000313" key="13">
    <source>
        <dbReference type="Proteomes" id="UP000320216"/>
    </source>
</evidence>
<feature type="transmembrane region" description="Helical" evidence="9">
    <location>
        <begin position="117"/>
        <end position="137"/>
    </location>
</feature>
<keyword evidence="8" id="KW-0902">Two-component regulatory system</keyword>
<keyword evidence="6" id="KW-0418">Kinase</keyword>
<keyword evidence="4" id="KW-0808">Transferase</keyword>
<dbReference type="PANTHER" id="PTHR24421">
    <property type="entry name" value="NITRATE/NITRITE SENSOR PROTEIN NARX-RELATED"/>
    <property type="match status" value="1"/>
</dbReference>
<dbReference type="RefSeq" id="WP_146318200.1">
    <property type="nucleotide sequence ID" value="NZ_CP042305.1"/>
</dbReference>
<dbReference type="GO" id="GO:0005524">
    <property type="term" value="F:ATP binding"/>
    <property type="evidence" value="ECO:0007669"/>
    <property type="project" value="UniProtKB-KW"/>
</dbReference>
<evidence type="ECO:0000259" key="10">
    <source>
        <dbReference type="Pfam" id="PF02518"/>
    </source>
</evidence>
<dbReference type="GO" id="GO:0046983">
    <property type="term" value="F:protein dimerization activity"/>
    <property type="evidence" value="ECO:0007669"/>
    <property type="project" value="InterPro"/>
</dbReference>
<gene>
    <name evidence="12" type="ORF">FPZ11_02810</name>
</gene>
<keyword evidence="5" id="KW-0547">Nucleotide-binding</keyword>
<keyword evidence="9" id="KW-0812">Transmembrane</keyword>
<dbReference type="GO" id="GO:0016020">
    <property type="term" value="C:membrane"/>
    <property type="evidence" value="ECO:0007669"/>
    <property type="project" value="InterPro"/>
</dbReference>
<evidence type="ECO:0000256" key="7">
    <source>
        <dbReference type="ARBA" id="ARBA00022840"/>
    </source>
</evidence>
<evidence type="ECO:0000256" key="8">
    <source>
        <dbReference type="ARBA" id="ARBA00023012"/>
    </source>
</evidence>
<dbReference type="InterPro" id="IPR050482">
    <property type="entry name" value="Sensor_HK_TwoCompSys"/>
</dbReference>
<dbReference type="InterPro" id="IPR003594">
    <property type="entry name" value="HATPase_dom"/>
</dbReference>
<evidence type="ECO:0000259" key="11">
    <source>
        <dbReference type="Pfam" id="PF07730"/>
    </source>
</evidence>
<keyword evidence="7" id="KW-0067">ATP-binding</keyword>
<evidence type="ECO:0000256" key="5">
    <source>
        <dbReference type="ARBA" id="ARBA00022741"/>
    </source>
</evidence>
<feature type="transmembrane region" description="Helical" evidence="9">
    <location>
        <begin position="20"/>
        <end position="39"/>
    </location>
</feature>
<evidence type="ECO:0000256" key="4">
    <source>
        <dbReference type="ARBA" id="ARBA00022679"/>
    </source>
</evidence>
<keyword evidence="9" id="KW-0472">Membrane</keyword>
<dbReference type="SUPFAM" id="SSF55874">
    <property type="entry name" value="ATPase domain of HSP90 chaperone/DNA topoisomerase II/histidine kinase"/>
    <property type="match status" value="1"/>
</dbReference>
<dbReference type="OrthoDB" id="227596at2"/>
<feature type="transmembrane region" description="Helical" evidence="9">
    <location>
        <begin position="93"/>
        <end position="110"/>
    </location>
</feature>
<feature type="transmembrane region" description="Helical" evidence="9">
    <location>
        <begin position="51"/>
        <end position="81"/>
    </location>
</feature>
<evidence type="ECO:0000256" key="1">
    <source>
        <dbReference type="ARBA" id="ARBA00000085"/>
    </source>
</evidence>
<dbReference type="KEGG" id="huw:FPZ11_02810"/>
<dbReference type="CDD" id="cd16917">
    <property type="entry name" value="HATPase_UhpB-NarQ-NarX-like"/>
    <property type="match status" value="1"/>
</dbReference>
<dbReference type="PANTHER" id="PTHR24421:SF10">
    <property type="entry name" value="NITRATE_NITRITE SENSOR PROTEIN NARQ"/>
    <property type="match status" value="1"/>
</dbReference>
<dbReference type="EMBL" id="CP042305">
    <property type="protein sequence ID" value="QDZ13860.1"/>
    <property type="molecule type" value="Genomic_DNA"/>
</dbReference>
<reference evidence="12 13" key="1">
    <citation type="submission" date="2019-07" db="EMBL/GenBank/DDBJ databases">
        <title>Full genome sequence of Humibacter sp. WJ7-1.</title>
        <authorList>
            <person name="Im W.-T."/>
        </authorList>
    </citation>
    <scope>NUCLEOTIDE SEQUENCE [LARGE SCALE GENOMIC DNA]</scope>
    <source>
        <strain evidence="12 13">WJ7-1</strain>
    </source>
</reference>
<keyword evidence="3" id="KW-0597">Phosphoprotein</keyword>
<dbReference type="Pfam" id="PF07730">
    <property type="entry name" value="HisKA_3"/>
    <property type="match status" value="1"/>
</dbReference>
<dbReference type="EC" id="2.7.13.3" evidence="2"/>
<dbReference type="GO" id="GO:0000155">
    <property type="term" value="F:phosphorelay sensor kinase activity"/>
    <property type="evidence" value="ECO:0007669"/>
    <property type="project" value="InterPro"/>
</dbReference>
<keyword evidence="13" id="KW-1185">Reference proteome</keyword>
<dbReference type="AlphaFoldDB" id="A0A5B8M2H5"/>
<accession>A0A5B8M2H5</accession>
<feature type="domain" description="Signal transduction histidine kinase subgroup 3 dimerisation and phosphoacceptor" evidence="11">
    <location>
        <begin position="242"/>
        <end position="305"/>
    </location>
</feature>
<evidence type="ECO:0000256" key="9">
    <source>
        <dbReference type="SAM" id="Phobius"/>
    </source>
</evidence>
<evidence type="ECO:0000256" key="6">
    <source>
        <dbReference type="ARBA" id="ARBA00022777"/>
    </source>
</evidence>
<dbReference type="Proteomes" id="UP000320216">
    <property type="component" value="Chromosome"/>
</dbReference>
<evidence type="ECO:0000256" key="3">
    <source>
        <dbReference type="ARBA" id="ARBA00022553"/>
    </source>
</evidence>
<feature type="transmembrane region" description="Helical" evidence="9">
    <location>
        <begin position="182"/>
        <end position="206"/>
    </location>
</feature>
<dbReference type="Pfam" id="PF02518">
    <property type="entry name" value="HATPase_c"/>
    <property type="match status" value="1"/>
</dbReference>
<organism evidence="12 13">
    <name type="scientific">Humibacter ginsenosidimutans</name>
    <dbReference type="NCBI Taxonomy" id="2599293"/>
    <lineage>
        <taxon>Bacteria</taxon>
        <taxon>Bacillati</taxon>
        <taxon>Actinomycetota</taxon>
        <taxon>Actinomycetes</taxon>
        <taxon>Micrococcales</taxon>
        <taxon>Microbacteriaceae</taxon>
        <taxon>Humibacter</taxon>
    </lineage>
</organism>
<dbReference type="Gene3D" id="1.20.5.1930">
    <property type="match status" value="1"/>
</dbReference>
<comment type="catalytic activity">
    <reaction evidence="1">
        <text>ATP + protein L-histidine = ADP + protein N-phospho-L-histidine.</text>
        <dbReference type="EC" id="2.7.13.3"/>
    </reaction>
</comment>
<protein>
    <recommendedName>
        <fullName evidence="2">histidine kinase</fullName>
        <ecNumber evidence="2">2.7.13.3</ecNumber>
    </recommendedName>
</protein>
<dbReference type="InterPro" id="IPR011712">
    <property type="entry name" value="Sig_transdc_His_kin_sub3_dim/P"/>
</dbReference>
<dbReference type="Gene3D" id="3.30.565.10">
    <property type="entry name" value="Histidine kinase-like ATPase, C-terminal domain"/>
    <property type="match status" value="1"/>
</dbReference>
<sequence>MTADLAQTLHTDRSRQMARLTLSIVPPLIGAGFLMLWIFAETGRAGLVEKIISFVLLSITIGISGVLPRIALCLVVLTPLGQFAGVIPAPESTTWPSYLAVMIVGFFVGMRRDAVRWPYAVGAGCLAILLAALNMVFPHSFWPPSTGEVAPAVAGFPLSPAYGWVSWIGQGGIFSPVGVRQAAWMVILVFGQLLLLAFAGCTLYLISWAAGQATSLRGVERAVEWTWAQLGRAGDDLRREQERAAIARDVHDTLAHSLAVVVAQAEGGIAAAASDDSASKRALAVIADVSREALIDCRSLVERIQVETGVERQQPTTTDVPALVERMCGLGMTVRYQILGGQQPLPPSRHLTFYRIVQESLTNALKHGGTKSEVTVTADWRGSGLALLVASRGAEINNETGGGAGIAGMRERARLAGGWLSAGPGDDGDFVVTAYLPFAQYSDRERETVDV</sequence>
<evidence type="ECO:0000313" key="12">
    <source>
        <dbReference type="EMBL" id="QDZ13860.1"/>
    </source>
</evidence>